<comment type="similarity">
    <text evidence="1">Belongs to the UPF0047 family.</text>
</comment>
<dbReference type="InterPro" id="IPR001602">
    <property type="entry name" value="UPF0047_YjbQ-like"/>
</dbReference>
<dbReference type="InterPro" id="IPR035917">
    <property type="entry name" value="YjbQ-like_sf"/>
</dbReference>
<sequence>YEGDDDMSAHIRTALTNVNLNIPISGGSMVLGTWQGVYLWEHRTHPHTRRIHVHINGE</sequence>
<organism evidence="2">
    <name type="scientific">marine metagenome</name>
    <dbReference type="NCBI Taxonomy" id="408172"/>
    <lineage>
        <taxon>unclassified sequences</taxon>
        <taxon>metagenomes</taxon>
        <taxon>ecological metagenomes</taxon>
    </lineage>
</organism>
<evidence type="ECO:0000256" key="1">
    <source>
        <dbReference type="ARBA" id="ARBA00005534"/>
    </source>
</evidence>
<accession>A0A382ILT3</accession>
<protein>
    <recommendedName>
        <fullName evidence="3">Secondary thiamine-phosphate synthase enzyme</fullName>
    </recommendedName>
</protein>
<proteinExistence type="inferred from homology"/>
<dbReference type="PANTHER" id="PTHR30615">
    <property type="entry name" value="UNCHARACTERIZED PROTEIN YJBQ-RELATED"/>
    <property type="match status" value="1"/>
</dbReference>
<reference evidence="2" key="1">
    <citation type="submission" date="2018-05" db="EMBL/GenBank/DDBJ databases">
        <authorList>
            <person name="Lanie J.A."/>
            <person name="Ng W.-L."/>
            <person name="Kazmierczak K.M."/>
            <person name="Andrzejewski T.M."/>
            <person name="Davidsen T.M."/>
            <person name="Wayne K.J."/>
            <person name="Tettelin H."/>
            <person name="Glass J.I."/>
            <person name="Rusch D."/>
            <person name="Podicherti R."/>
            <person name="Tsui H.-C.T."/>
            <person name="Winkler M.E."/>
        </authorList>
    </citation>
    <scope>NUCLEOTIDE SEQUENCE</scope>
</reference>
<dbReference type="PANTHER" id="PTHR30615:SF8">
    <property type="entry name" value="UPF0047 PROTEIN C4A8.02C"/>
    <property type="match status" value="1"/>
</dbReference>
<dbReference type="EMBL" id="UINC01068152">
    <property type="protein sequence ID" value="SVC00538.1"/>
    <property type="molecule type" value="Genomic_DNA"/>
</dbReference>
<name>A0A382ILT3_9ZZZZ</name>
<gene>
    <name evidence="2" type="ORF">METZ01_LOCUS253392</name>
</gene>
<evidence type="ECO:0000313" key="2">
    <source>
        <dbReference type="EMBL" id="SVC00538.1"/>
    </source>
</evidence>
<dbReference type="SUPFAM" id="SSF111038">
    <property type="entry name" value="YjbQ-like"/>
    <property type="match status" value="1"/>
</dbReference>
<dbReference type="AlphaFoldDB" id="A0A382ILT3"/>
<evidence type="ECO:0008006" key="3">
    <source>
        <dbReference type="Google" id="ProtNLM"/>
    </source>
</evidence>
<dbReference type="Pfam" id="PF01894">
    <property type="entry name" value="YjbQ"/>
    <property type="match status" value="1"/>
</dbReference>
<dbReference type="Gene3D" id="2.60.120.460">
    <property type="entry name" value="YjbQ-like"/>
    <property type="match status" value="1"/>
</dbReference>
<feature type="non-terminal residue" evidence="2">
    <location>
        <position position="1"/>
    </location>
</feature>